<organism evidence="3 4">
    <name type="scientific">Paraphoma chrysanthemicola</name>
    <dbReference type="NCBI Taxonomy" id="798071"/>
    <lineage>
        <taxon>Eukaryota</taxon>
        <taxon>Fungi</taxon>
        <taxon>Dikarya</taxon>
        <taxon>Ascomycota</taxon>
        <taxon>Pezizomycotina</taxon>
        <taxon>Dothideomycetes</taxon>
        <taxon>Pleosporomycetidae</taxon>
        <taxon>Pleosporales</taxon>
        <taxon>Pleosporineae</taxon>
        <taxon>Phaeosphaeriaceae</taxon>
        <taxon>Paraphoma</taxon>
    </lineage>
</organism>
<protein>
    <recommendedName>
        <fullName evidence="2">Clr5 domain-containing protein</fullName>
    </recommendedName>
</protein>
<dbReference type="OrthoDB" id="4115389at2759"/>
<evidence type="ECO:0000313" key="4">
    <source>
        <dbReference type="Proteomes" id="UP000813461"/>
    </source>
</evidence>
<gene>
    <name evidence="3" type="ORF">FB567DRAFT_271512</name>
</gene>
<feature type="region of interest" description="Disordered" evidence="1">
    <location>
        <begin position="1"/>
        <end position="41"/>
    </location>
</feature>
<accession>A0A8K0RC37</accession>
<dbReference type="PANTHER" id="PTHR38788:SF3">
    <property type="entry name" value="CLR5 DOMAIN-CONTAINING PROTEIN"/>
    <property type="match status" value="1"/>
</dbReference>
<name>A0A8K0RC37_9PLEO</name>
<dbReference type="PANTHER" id="PTHR38788">
    <property type="entry name" value="CLR5 DOMAIN-CONTAINING PROTEIN"/>
    <property type="match status" value="1"/>
</dbReference>
<evidence type="ECO:0000256" key="1">
    <source>
        <dbReference type="SAM" id="MobiDB-lite"/>
    </source>
</evidence>
<evidence type="ECO:0000259" key="2">
    <source>
        <dbReference type="Pfam" id="PF14420"/>
    </source>
</evidence>
<dbReference type="AlphaFoldDB" id="A0A8K0RC37"/>
<evidence type="ECO:0000313" key="3">
    <source>
        <dbReference type="EMBL" id="KAH7091307.1"/>
    </source>
</evidence>
<dbReference type="Proteomes" id="UP000813461">
    <property type="component" value="Unassembled WGS sequence"/>
</dbReference>
<comment type="caution">
    <text evidence="3">The sequence shown here is derived from an EMBL/GenBank/DDBJ whole genome shotgun (WGS) entry which is preliminary data.</text>
</comment>
<dbReference type="Pfam" id="PF14420">
    <property type="entry name" value="Clr5"/>
    <property type="match status" value="1"/>
</dbReference>
<dbReference type="EMBL" id="JAGMVJ010000004">
    <property type="protein sequence ID" value="KAH7091307.1"/>
    <property type="molecule type" value="Genomic_DNA"/>
</dbReference>
<sequence length="557" mass="63414">MSGRFRPYNISGQAHPLGRRTPSNITQSKKPKQTRHAHTNEEWESIRETVLRVYIEENNTIDELIRVLQVEHKFVASKRKLHEWMRKQGISKNESKEKMGVLFAKREDRWRNQGKKTVIFKDGRVIGDDKLDRWGSKHAATFDAPTHLAAATPEGYTIETPRPTISYGETDFDSHEALHNLFVAEMPVHTTFGAVLDDLDSHHSDSHPHQIGILGLRMVSEKSNRNLPLLLRRSLFLATDLISAMLVPLLHGNSRYVSARVTPNKRVPKVNISYTGCPAMADSPFLESEIVTILQRSEICVQLLQFSPSDCALWHREWYAMTAEEHLIAGNLSTAFFGSLSSFDPAIAYMHITVLLETPDRTIDTVITRFSVGMDTRPIPACKLCQRRVFTLDSLSGNTAVKLNVPLQSAWQKGWEPERFEAVEAVAPARWEDYVHALRGWFVRLPLFHTLLDWNETREEEDVWDPMDTSNPLTVFQPRETAVPVGCCAFNDVGYVCQCVPWDSGVFNVNPDEDENLDHTSIELVNETWDPTDSLPRMTEMGALVIPEEELSDFDFH</sequence>
<dbReference type="InterPro" id="IPR025676">
    <property type="entry name" value="Clr5_dom"/>
</dbReference>
<feature type="domain" description="Clr5" evidence="2">
    <location>
        <begin position="40"/>
        <end position="89"/>
    </location>
</feature>
<reference evidence="3" key="1">
    <citation type="journal article" date="2021" name="Nat. Commun.">
        <title>Genetic determinants of endophytism in the Arabidopsis root mycobiome.</title>
        <authorList>
            <person name="Mesny F."/>
            <person name="Miyauchi S."/>
            <person name="Thiergart T."/>
            <person name="Pickel B."/>
            <person name="Atanasova L."/>
            <person name="Karlsson M."/>
            <person name="Huettel B."/>
            <person name="Barry K.W."/>
            <person name="Haridas S."/>
            <person name="Chen C."/>
            <person name="Bauer D."/>
            <person name="Andreopoulos W."/>
            <person name="Pangilinan J."/>
            <person name="LaButti K."/>
            <person name="Riley R."/>
            <person name="Lipzen A."/>
            <person name="Clum A."/>
            <person name="Drula E."/>
            <person name="Henrissat B."/>
            <person name="Kohler A."/>
            <person name="Grigoriev I.V."/>
            <person name="Martin F.M."/>
            <person name="Hacquard S."/>
        </authorList>
    </citation>
    <scope>NUCLEOTIDE SEQUENCE</scope>
    <source>
        <strain evidence="3">MPI-SDFR-AT-0120</strain>
    </source>
</reference>
<proteinExistence type="predicted"/>
<keyword evidence="4" id="KW-1185">Reference proteome</keyword>